<reference evidence="4" key="1">
    <citation type="journal article" date="2019" name="Int. J. Syst. Evol. Microbiol.">
        <title>The Global Catalogue of Microorganisms (GCM) 10K type strain sequencing project: providing services to taxonomists for standard genome sequencing and annotation.</title>
        <authorList>
            <consortium name="The Broad Institute Genomics Platform"/>
            <consortium name="The Broad Institute Genome Sequencing Center for Infectious Disease"/>
            <person name="Wu L."/>
            <person name="Ma J."/>
        </authorList>
    </citation>
    <scope>NUCLEOTIDE SEQUENCE [LARGE SCALE GENOMIC DNA]</scope>
    <source>
        <strain evidence="4">CECT 7398</strain>
    </source>
</reference>
<comment type="caution">
    <text evidence="3">The sequence shown here is derived from an EMBL/GenBank/DDBJ whole genome shotgun (WGS) entry which is preliminary data.</text>
</comment>
<feature type="domain" description="Gfo/Idh/MocA-like oxidoreductase N-terminal" evidence="1">
    <location>
        <begin position="6"/>
        <end position="122"/>
    </location>
</feature>
<dbReference type="EMBL" id="JAUFQC010000027">
    <property type="protein sequence ID" value="MDN3612369.1"/>
    <property type="molecule type" value="Genomic_DNA"/>
</dbReference>
<dbReference type="RefSeq" id="WP_170883526.1">
    <property type="nucleotide sequence ID" value="NZ_JABEYA020000010.1"/>
</dbReference>
<evidence type="ECO:0000313" key="3">
    <source>
        <dbReference type="EMBL" id="MDN3612369.1"/>
    </source>
</evidence>
<dbReference type="InterPro" id="IPR000683">
    <property type="entry name" value="Gfo/Idh/MocA-like_OxRdtase_N"/>
</dbReference>
<dbReference type="PIRSF" id="PIRSF017494">
    <property type="entry name" value="Thiaz_red"/>
    <property type="match status" value="1"/>
</dbReference>
<dbReference type="NCBIfam" id="TIGR01761">
    <property type="entry name" value="thiaz-red"/>
    <property type="match status" value="1"/>
</dbReference>
<evidence type="ECO:0000259" key="2">
    <source>
        <dbReference type="Pfam" id="PF21390"/>
    </source>
</evidence>
<dbReference type="PANTHER" id="PTHR43377">
    <property type="entry name" value="BILIVERDIN REDUCTASE A"/>
    <property type="match status" value="1"/>
</dbReference>
<keyword evidence="4" id="KW-1185">Reference proteome</keyword>
<sequence>MNRLKKVVIVGVKFGELYLNAFIEAHPELVLAGIISKGSPRSKSLAEAFGVPLYNEVEQLPQDIDIACVVIRASVIGGAGNLLVEALLKRNIHVIQEHPVSAIELKRHHALATAHGVHYRVNSFYATSTAGRTLIESCQSLRSQTRKTAIYGNLTTSRQLLYSTLDILLQSLGEESKPTPIQLGHQKQFDIINLTTPNGDYLLQLQNYLDPNDPDMHSLAMHRVMLGWESGYLSLSDSYGPVIWTPTLHADDHQNEELSLYQSVTDHPGHYLNASTTQVLHNQPSRLKDHFENDGPQAVMFVLEQFSLLVDGRQTNLGLSIQHQINVAELWDEILALCGKPHEQALPVATRVSLPSHTLSGVQNG</sequence>
<dbReference type="Gene3D" id="3.40.50.720">
    <property type="entry name" value="NAD(P)-binding Rossmann-like Domain"/>
    <property type="match status" value="2"/>
</dbReference>
<name>A0ABT8C081_9VIBR</name>
<evidence type="ECO:0000259" key="1">
    <source>
        <dbReference type="Pfam" id="PF01408"/>
    </source>
</evidence>
<proteinExistence type="predicted"/>
<dbReference type="InterPro" id="IPR048655">
    <property type="entry name" value="Irp3-like_C"/>
</dbReference>
<feature type="domain" description="Thiazolinyl imine reductase-like C-terminal" evidence="2">
    <location>
        <begin position="148"/>
        <end position="245"/>
    </location>
</feature>
<dbReference type="InterPro" id="IPR051450">
    <property type="entry name" value="Gfo/Idh/MocA_Oxidoreductases"/>
</dbReference>
<accession>A0ABT8C081</accession>
<dbReference type="PANTHER" id="PTHR43377:SF1">
    <property type="entry name" value="BILIVERDIN REDUCTASE A"/>
    <property type="match status" value="1"/>
</dbReference>
<gene>
    <name evidence="3" type="ORF">QWZ16_22485</name>
</gene>
<dbReference type="InterPro" id="IPR010091">
    <property type="entry name" value="Thiazolinyl_imide_reductase"/>
</dbReference>
<dbReference type="SUPFAM" id="SSF51735">
    <property type="entry name" value="NAD(P)-binding Rossmann-fold domains"/>
    <property type="match status" value="1"/>
</dbReference>
<dbReference type="InterPro" id="IPR036291">
    <property type="entry name" value="NAD(P)-bd_dom_sf"/>
</dbReference>
<protein>
    <submittedName>
        <fullName evidence="3">Gfo/Idh/MocA family oxidoreductase</fullName>
    </submittedName>
</protein>
<evidence type="ECO:0000313" key="4">
    <source>
        <dbReference type="Proteomes" id="UP001238540"/>
    </source>
</evidence>
<dbReference type="Pfam" id="PF01408">
    <property type="entry name" value="GFO_IDH_MocA"/>
    <property type="match status" value="1"/>
</dbReference>
<organism evidence="3 4">
    <name type="scientific">Vibrio ostreicida</name>
    <dbReference type="NCBI Taxonomy" id="526588"/>
    <lineage>
        <taxon>Bacteria</taxon>
        <taxon>Pseudomonadati</taxon>
        <taxon>Pseudomonadota</taxon>
        <taxon>Gammaproteobacteria</taxon>
        <taxon>Vibrionales</taxon>
        <taxon>Vibrionaceae</taxon>
        <taxon>Vibrio</taxon>
    </lineage>
</organism>
<dbReference type="Proteomes" id="UP001238540">
    <property type="component" value="Unassembled WGS sequence"/>
</dbReference>
<dbReference type="Pfam" id="PF21390">
    <property type="entry name" value="Irp3-like_C"/>
    <property type="match status" value="1"/>
</dbReference>